<evidence type="ECO:0000256" key="3">
    <source>
        <dbReference type="ARBA" id="ARBA00022723"/>
    </source>
</evidence>
<evidence type="ECO:0000313" key="12">
    <source>
        <dbReference type="Proteomes" id="UP000044602"/>
    </source>
</evidence>
<feature type="transmembrane region" description="Helical" evidence="8">
    <location>
        <begin position="76"/>
        <end position="99"/>
    </location>
</feature>
<evidence type="ECO:0000256" key="7">
    <source>
        <dbReference type="SAM" id="MobiDB-lite"/>
    </source>
</evidence>
<comment type="cofactor">
    <cofactor evidence="1">
        <name>Fe(2+)</name>
        <dbReference type="ChEBI" id="CHEBI:29033"/>
    </cofactor>
</comment>
<dbReference type="STRING" id="100787.A0A0G4M3B0"/>
<evidence type="ECO:0000256" key="2">
    <source>
        <dbReference type="ARBA" id="ARBA00005896"/>
    </source>
</evidence>
<dbReference type="PANTHER" id="PTHR30468">
    <property type="entry name" value="ALPHA-KETOGLUTARATE-DEPENDENT SULFONATE DIOXYGENASE"/>
    <property type="match status" value="1"/>
</dbReference>
<keyword evidence="12" id="KW-1185">Reference proteome</keyword>
<reference evidence="11 12" key="1">
    <citation type="submission" date="2015-05" db="EMBL/GenBank/DDBJ databases">
        <authorList>
            <person name="Wang D.B."/>
            <person name="Wang M."/>
        </authorList>
    </citation>
    <scope>NUCLEOTIDE SEQUENCE [LARGE SCALE GENOMIC DNA]</scope>
    <source>
        <strain evidence="11">VL1</strain>
    </source>
</reference>
<keyword evidence="8" id="KW-0472">Membrane</keyword>
<evidence type="ECO:0000256" key="5">
    <source>
        <dbReference type="ARBA" id="ARBA00023002"/>
    </source>
</evidence>
<dbReference type="AlphaFoldDB" id="A0A0G4M3B0"/>
<evidence type="ECO:0000256" key="6">
    <source>
        <dbReference type="ARBA" id="ARBA00023004"/>
    </source>
</evidence>
<keyword evidence="8" id="KW-1133">Transmembrane helix</keyword>
<feature type="region of interest" description="Disordered" evidence="7">
    <location>
        <begin position="527"/>
        <end position="546"/>
    </location>
</feature>
<accession>A0A0G4M3B0</accession>
<keyword evidence="3" id="KW-0479">Metal-binding</keyword>
<organism evidence="11 12">
    <name type="scientific">Verticillium longisporum</name>
    <name type="common">Verticillium dahliae var. longisporum</name>
    <dbReference type="NCBI Taxonomy" id="100787"/>
    <lineage>
        <taxon>Eukaryota</taxon>
        <taxon>Fungi</taxon>
        <taxon>Dikarya</taxon>
        <taxon>Ascomycota</taxon>
        <taxon>Pezizomycotina</taxon>
        <taxon>Sordariomycetes</taxon>
        <taxon>Hypocreomycetidae</taxon>
        <taxon>Glomerellales</taxon>
        <taxon>Plectosphaerellaceae</taxon>
        <taxon>Verticillium</taxon>
    </lineage>
</organism>
<proteinExistence type="inferred from homology"/>
<feature type="transmembrane region" description="Helical" evidence="8">
    <location>
        <begin position="197"/>
        <end position="219"/>
    </location>
</feature>
<dbReference type="GO" id="GO:0005737">
    <property type="term" value="C:cytoplasm"/>
    <property type="evidence" value="ECO:0007669"/>
    <property type="project" value="TreeGrafter"/>
</dbReference>
<evidence type="ECO:0000259" key="10">
    <source>
        <dbReference type="Pfam" id="PF20684"/>
    </source>
</evidence>
<dbReference type="Pfam" id="PF20684">
    <property type="entry name" value="Fung_rhodopsin"/>
    <property type="match status" value="1"/>
</dbReference>
<dbReference type="InterPro" id="IPR003819">
    <property type="entry name" value="TauD/TfdA-like"/>
</dbReference>
<dbReference type="GO" id="GO:0016706">
    <property type="term" value="F:2-oxoglutarate-dependent dioxygenase activity"/>
    <property type="evidence" value="ECO:0007669"/>
    <property type="project" value="TreeGrafter"/>
</dbReference>
<dbReference type="Proteomes" id="UP000044602">
    <property type="component" value="Unassembled WGS sequence"/>
</dbReference>
<comment type="similarity">
    <text evidence="2">Belongs to the TfdA dioxygenase family.</text>
</comment>
<keyword evidence="5" id="KW-0560">Oxidoreductase</keyword>
<feature type="transmembrane region" description="Helical" evidence="8">
    <location>
        <begin position="156"/>
        <end position="185"/>
    </location>
</feature>
<dbReference type="EMBL" id="CVQH01020862">
    <property type="protein sequence ID" value="CRK28751.1"/>
    <property type="molecule type" value="Genomic_DNA"/>
</dbReference>
<feature type="transmembrane region" description="Helical" evidence="8">
    <location>
        <begin position="231"/>
        <end position="251"/>
    </location>
</feature>
<dbReference type="PANTHER" id="PTHR30468:SF10">
    <property type="entry name" value="TAUD_TFDA-LIKE DOMAIN-CONTAINING PROTEIN"/>
    <property type="match status" value="1"/>
</dbReference>
<feature type="transmembrane region" description="Helical" evidence="8">
    <location>
        <begin position="43"/>
        <end position="64"/>
    </location>
</feature>
<dbReference type="Gene3D" id="3.60.130.10">
    <property type="entry name" value="Clavaminate synthase-like"/>
    <property type="match status" value="1"/>
</dbReference>
<sequence length="786" mass="88200">MGLRKMRAFTIMMEYLIPPIQPPFLPGWRAPPPGPDHFEGQSVVPVAVVTGVVAALLVGLRFYTRARILRAVHLDDWLILLSLVLGLGTSATMITQLSLGLGRHFYYVSDSFSDYLKSGLAASLLYTASLFSTKVSILCLYIRIFSYQGVQLLSKMLLAIVVISHTWIITSILTTCVPLDSIWIIEKKPSFCHSFNVFWANAGLNMATDLLIFLLPLPVISKLRLPRRQKYSLYFVSLLAFGVCVISVVRLTNLLKHEDPLYFFMDVTWTAVPIANLNCIEVHTAIVCACLTTIKPLLVQWFPFLLSSRPPESPMTYPVPRYDRPLTIGTQITRHNRPPRSSFVSSVHTNDFKYDTTDEGDSQFQLPIFAPGDGNGDGRRKGIVFEAEQLEIVKLAHTVVAATSDYNGVATQVTDVTQRVKKLAISEKPAAPALEQTEELLPELRTDHREPLKLSGALDKYEHIEVTPVIGREYVNVNLAELLKAPNSDDLILSQRGVLFFRKQDDVTNDLQKELVQRLGELSGKPSTSKLHIHPINNAGRGDDKDDEISVISSEQAKRLYLHRFLNYNKKQSQKSQWHSDITFEPIPSDYALLRLTQHALGFGLRSHDRISATLQGFLDSLTATYAQPGFNEAADKNGFKIYSAERGAPENVGELLEAIHPVIRTNPVTGWKSVFAVGHHVQKINGLSDEESKHFLAWFVQLIVENHDLQVRFKWKDVNDVAIWDNRSVYHAATPDYLFENLGERQGSRAVSLGERPYFDPQSSSRREAIKAEMLAAAGQEKAEQ</sequence>
<keyword evidence="8" id="KW-0812">Transmembrane</keyword>
<dbReference type="InterPro" id="IPR049326">
    <property type="entry name" value="Rhodopsin_dom_fungi"/>
</dbReference>
<evidence type="ECO:0000256" key="8">
    <source>
        <dbReference type="SAM" id="Phobius"/>
    </source>
</evidence>
<dbReference type="InterPro" id="IPR051323">
    <property type="entry name" value="AtsK-like"/>
</dbReference>
<dbReference type="SUPFAM" id="SSF51197">
    <property type="entry name" value="Clavaminate synthase-like"/>
    <property type="match status" value="1"/>
</dbReference>
<feature type="transmembrane region" description="Helical" evidence="8">
    <location>
        <begin position="119"/>
        <end position="144"/>
    </location>
</feature>
<feature type="domain" description="Rhodopsin" evidence="10">
    <location>
        <begin position="60"/>
        <end position="299"/>
    </location>
</feature>
<name>A0A0G4M3B0_VERLO</name>
<evidence type="ECO:0000259" key="9">
    <source>
        <dbReference type="Pfam" id="PF02668"/>
    </source>
</evidence>
<evidence type="ECO:0000256" key="4">
    <source>
        <dbReference type="ARBA" id="ARBA00022964"/>
    </source>
</evidence>
<keyword evidence="6" id="KW-0408">Iron</keyword>
<gene>
    <name evidence="11" type="ORF">BN1708_004734</name>
</gene>
<dbReference type="InterPro" id="IPR042098">
    <property type="entry name" value="TauD-like_sf"/>
</dbReference>
<feature type="domain" description="TauD/TfdA-like" evidence="9">
    <location>
        <begin position="466"/>
        <end position="738"/>
    </location>
</feature>
<evidence type="ECO:0000256" key="1">
    <source>
        <dbReference type="ARBA" id="ARBA00001954"/>
    </source>
</evidence>
<protein>
    <submittedName>
        <fullName evidence="11">Uncharacterized protein</fullName>
    </submittedName>
</protein>
<keyword evidence="4" id="KW-0223">Dioxygenase</keyword>
<evidence type="ECO:0000313" key="11">
    <source>
        <dbReference type="EMBL" id="CRK28751.1"/>
    </source>
</evidence>
<dbReference type="Pfam" id="PF02668">
    <property type="entry name" value="TauD"/>
    <property type="match status" value="1"/>
</dbReference>
<dbReference type="GO" id="GO:0046872">
    <property type="term" value="F:metal ion binding"/>
    <property type="evidence" value="ECO:0007669"/>
    <property type="project" value="UniProtKB-KW"/>
</dbReference>